<evidence type="ECO:0000313" key="6">
    <source>
        <dbReference type="Proteomes" id="UP001162483"/>
    </source>
</evidence>
<protein>
    <recommendedName>
        <fullName evidence="1">protein-tyrosine-phosphatase</fullName>
        <ecNumber evidence="1">3.1.3.48</ecNumber>
    </recommendedName>
</protein>
<accession>A0ABN9DG08</accession>
<dbReference type="InterPro" id="IPR016130">
    <property type="entry name" value="Tyr_Pase_AS"/>
</dbReference>
<dbReference type="SMART" id="SM00404">
    <property type="entry name" value="PTPc_motif"/>
    <property type="match status" value="1"/>
</dbReference>
<name>A0ABN9DG08_9NEOB</name>
<organism evidence="5 6">
    <name type="scientific">Staurois parvus</name>
    <dbReference type="NCBI Taxonomy" id="386267"/>
    <lineage>
        <taxon>Eukaryota</taxon>
        <taxon>Metazoa</taxon>
        <taxon>Chordata</taxon>
        <taxon>Craniata</taxon>
        <taxon>Vertebrata</taxon>
        <taxon>Euteleostomi</taxon>
        <taxon>Amphibia</taxon>
        <taxon>Batrachia</taxon>
        <taxon>Anura</taxon>
        <taxon>Neobatrachia</taxon>
        <taxon>Ranoidea</taxon>
        <taxon>Ranidae</taxon>
        <taxon>Staurois</taxon>
    </lineage>
</organism>
<comment type="caution">
    <text evidence="5">The sequence shown here is derived from an EMBL/GenBank/DDBJ whole genome shotgun (WGS) entry which is preliminary data.</text>
</comment>
<evidence type="ECO:0000256" key="2">
    <source>
        <dbReference type="ARBA" id="ARBA00022912"/>
    </source>
</evidence>
<evidence type="ECO:0000259" key="3">
    <source>
        <dbReference type="PROSITE" id="PS50055"/>
    </source>
</evidence>
<dbReference type="InterPro" id="IPR029021">
    <property type="entry name" value="Prot-tyrosine_phosphatase-like"/>
</dbReference>
<dbReference type="PANTHER" id="PTHR19134:SF527">
    <property type="entry name" value="TYROSINE-PROTEIN PHOSPHATASE NON-RECEPTOR TYPE 7"/>
    <property type="match status" value="1"/>
</dbReference>
<dbReference type="InterPro" id="IPR000387">
    <property type="entry name" value="Tyr_Pase_dom"/>
</dbReference>
<dbReference type="EMBL" id="CATNWA010014286">
    <property type="protein sequence ID" value="CAI9570047.1"/>
    <property type="molecule type" value="Genomic_DNA"/>
</dbReference>
<dbReference type="EC" id="3.1.3.48" evidence="1"/>
<keyword evidence="6" id="KW-1185">Reference proteome</keyword>
<evidence type="ECO:0000259" key="4">
    <source>
        <dbReference type="PROSITE" id="PS50056"/>
    </source>
</evidence>
<keyword evidence="2" id="KW-0378">Hydrolase</keyword>
<dbReference type="PANTHER" id="PTHR19134">
    <property type="entry name" value="RECEPTOR-TYPE TYROSINE-PROTEIN PHOSPHATASE"/>
    <property type="match status" value="1"/>
</dbReference>
<dbReference type="SUPFAM" id="SSF52799">
    <property type="entry name" value="(Phosphotyrosine protein) phosphatases II"/>
    <property type="match status" value="1"/>
</dbReference>
<keyword evidence="2" id="KW-0904">Protein phosphatase</keyword>
<dbReference type="PRINTS" id="PR00700">
    <property type="entry name" value="PRTYPHPHTASE"/>
</dbReference>
<dbReference type="PROSITE" id="PS50055">
    <property type="entry name" value="TYR_PHOSPHATASE_PTP"/>
    <property type="match status" value="1"/>
</dbReference>
<dbReference type="Pfam" id="PF00102">
    <property type="entry name" value="Y_phosphatase"/>
    <property type="match status" value="1"/>
</dbReference>
<dbReference type="PROSITE" id="PS50056">
    <property type="entry name" value="TYR_PHOSPHATASE_2"/>
    <property type="match status" value="1"/>
</dbReference>
<evidence type="ECO:0000313" key="5">
    <source>
        <dbReference type="EMBL" id="CAI9570047.1"/>
    </source>
</evidence>
<dbReference type="InterPro" id="IPR050348">
    <property type="entry name" value="Protein-Tyr_Phosphatase"/>
</dbReference>
<evidence type="ECO:0000256" key="1">
    <source>
        <dbReference type="ARBA" id="ARBA00013064"/>
    </source>
</evidence>
<feature type="domain" description="Tyrosine-protein phosphatase" evidence="3">
    <location>
        <begin position="1"/>
        <end position="191"/>
    </location>
</feature>
<proteinExistence type="predicted"/>
<sequence length="195" mass="22517">MLSEVDLTQVILVENKICNQLLLKDMLFTQSLILAQGCPQYWPEEGMLRYGPIQVECMSCSMDCDVISRIFRICNLTRPQEGYLMVQQFQYLGWAAHREVPNSKRSFLKLILQVEKWQEECDEGEGRTIIHCLNGGGRSGVFCAISIVCEMIKRQNVVDVFHAVKTLRNSKPNMVETPEQYRFCYDVSLEYLESS</sequence>
<dbReference type="PROSITE" id="PS00383">
    <property type="entry name" value="TYR_PHOSPHATASE_1"/>
    <property type="match status" value="1"/>
</dbReference>
<dbReference type="Proteomes" id="UP001162483">
    <property type="component" value="Unassembled WGS sequence"/>
</dbReference>
<gene>
    <name evidence="5" type="ORF">SPARVUS_LOCUS7038346</name>
</gene>
<dbReference type="InterPro" id="IPR003595">
    <property type="entry name" value="Tyr_Pase_cat"/>
</dbReference>
<feature type="domain" description="Tyrosine specific protein phosphatases" evidence="4">
    <location>
        <begin position="105"/>
        <end position="182"/>
    </location>
</feature>
<reference evidence="5" key="1">
    <citation type="submission" date="2023-05" db="EMBL/GenBank/DDBJ databases">
        <authorList>
            <person name="Stuckert A."/>
        </authorList>
    </citation>
    <scope>NUCLEOTIDE SEQUENCE</scope>
</reference>
<dbReference type="SMART" id="SM00194">
    <property type="entry name" value="PTPc"/>
    <property type="match status" value="1"/>
</dbReference>
<dbReference type="Gene3D" id="3.90.190.10">
    <property type="entry name" value="Protein tyrosine phosphatase superfamily"/>
    <property type="match status" value="1"/>
</dbReference>
<dbReference type="InterPro" id="IPR000242">
    <property type="entry name" value="PTP_cat"/>
</dbReference>